<evidence type="ECO:0000259" key="24">
    <source>
        <dbReference type="PROSITE" id="PS50110"/>
    </source>
</evidence>
<comment type="caution">
    <text evidence="27">The sequence shown here is derived from an EMBL/GenBank/DDBJ whole genome shotgun (WGS) entry which is preliminary data.</text>
</comment>
<organism evidence="27 28">
    <name type="scientific">Pseudoduganella ginsengisoli</name>
    <dbReference type="NCBI Taxonomy" id="1462440"/>
    <lineage>
        <taxon>Bacteria</taxon>
        <taxon>Pseudomonadati</taxon>
        <taxon>Pseudomonadota</taxon>
        <taxon>Betaproteobacteria</taxon>
        <taxon>Burkholderiales</taxon>
        <taxon>Oxalobacteraceae</taxon>
        <taxon>Telluria group</taxon>
        <taxon>Pseudoduganella</taxon>
    </lineage>
</organism>
<evidence type="ECO:0000256" key="13">
    <source>
        <dbReference type="ARBA" id="ARBA00023012"/>
    </source>
</evidence>
<dbReference type="Gene3D" id="6.10.340.10">
    <property type="match status" value="1"/>
</dbReference>
<evidence type="ECO:0000256" key="12">
    <source>
        <dbReference type="ARBA" id="ARBA00022989"/>
    </source>
</evidence>
<evidence type="ECO:0000256" key="7">
    <source>
        <dbReference type="ARBA" id="ARBA00022692"/>
    </source>
</evidence>
<keyword evidence="7 22" id="KW-0812">Transmembrane</keyword>
<dbReference type="CDD" id="cd06225">
    <property type="entry name" value="HAMP"/>
    <property type="match status" value="1"/>
</dbReference>
<keyword evidence="15 22" id="KW-0472">Membrane</keyword>
<dbReference type="FunFam" id="1.10.287.130:FF:000002">
    <property type="entry name" value="Two-component osmosensing histidine kinase"/>
    <property type="match status" value="1"/>
</dbReference>
<dbReference type="AlphaFoldDB" id="A0A6L6Q4E3"/>
<dbReference type="PRINTS" id="PR00344">
    <property type="entry name" value="BCTRLSENSOR"/>
</dbReference>
<dbReference type="Pfam" id="PF00512">
    <property type="entry name" value="HisKA"/>
    <property type="match status" value="1"/>
</dbReference>
<protein>
    <recommendedName>
        <fullName evidence="18">Sensory/regulatory protein RpfC</fullName>
        <ecNumber evidence="3">2.7.13.3</ecNumber>
    </recommendedName>
    <alternativeName>
        <fullName evidence="19">Virulence sensor protein BvgS</fullName>
    </alternativeName>
</protein>
<evidence type="ECO:0000259" key="26">
    <source>
        <dbReference type="PROSITE" id="PS50894"/>
    </source>
</evidence>
<dbReference type="Pfam" id="PF17152">
    <property type="entry name" value="CHASE8"/>
    <property type="match status" value="1"/>
</dbReference>
<feature type="modified residue" description="4-aspartylphosphate" evidence="21">
    <location>
        <position position="552"/>
    </location>
</feature>
<dbReference type="Proteomes" id="UP000484015">
    <property type="component" value="Unassembled WGS sequence"/>
</dbReference>
<evidence type="ECO:0000256" key="6">
    <source>
        <dbReference type="ARBA" id="ARBA00022679"/>
    </source>
</evidence>
<keyword evidence="28" id="KW-1185">Reference proteome</keyword>
<comment type="subcellular location">
    <subcellularLocation>
        <location evidence="2">Cell membrane</location>
        <topology evidence="2">Multi-pass membrane protein</topology>
    </subcellularLocation>
</comment>
<evidence type="ECO:0000256" key="19">
    <source>
        <dbReference type="ARBA" id="ARBA00070152"/>
    </source>
</evidence>
<feature type="modified residue" description="Phosphohistidine" evidence="20">
    <location>
        <position position="844"/>
    </location>
</feature>
<keyword evidence="13" id="KW-0902">Two-component regulatory system</keyword>
<feature type="domain" description="Response regulatory" evidence="24">
    <location>
        <begin position="501"/>
        <end position="617"/>
    </location>
</feature>
<dbReference type="Gene3D" id="3.40.50.2300">
    <property type="match status" value="2"/>
</dbReference>
<feature type="domain" description="Histidine kinase" evidence="23">
    <location>
        <begin position="260"/>
        <end position="485"/>
    </location>
</feature>
<evidence type="ECO:0000259" key="25">
    <source>
        <dbReference type="PROSITE" id="PS50885"/>
    </source>
</evidence>
<dbReference type="InterPro" id="IPR003660">
    <property type="entry name" value="HAMP_dom"/>
</dbReference>
<dbReference type="PANTHER" id="PTHR45339">
    <property type="entry name" value="HYBRID SIGNAL TRANSDUCTION HISTIDINE KINASE J"/>
    <property type="match status" value="1"/>
</dbReference>
<feature type="transmembrane region" description="Helical" evidence="22">
    <location>
        <begin position="12"/>
        <end position="31"/>
    </location>
</feature>
<evidence type="ECO:0000256" key="22">
    <source>
        <dbReference type="SAM" id="Phobius"/>
    </source>
</evidence>
<evidence type="ECO:0000256" key="4">
    <source>
        <dbReference type="ARBA" id="ARBA00022475"/>
    </source>
</evidence>
<dbReference type="CDD" id="cd16922">
    <property type="entry name" value="HATPase_EvgS-ArcB-TorS-like"/>
    <property type="match status" value="1"/>
</dbReference>
<proteinExistence type="predicted"/>
<dbReference type="InterPro" id="IPR036890">
    <property type="entry name" value="HATPase_C_sf"/>
</dbReference>
<gene>
    <name evidence="27" type="ORF">GM668_17825</name>
</gene>
<dbReference type="InterPro" id="IPR011006">
    <property type="entry name" value="CheY-like_superfamily"/>
</dbReference>
<keyword evidence="14" id="KW-0843">Virulence</keyword>
<evidence type="ECO:0000256" key="20">
    <source>
        <dbReference type="PROSITE-ProRule" id="PRU00110"/>
    </source>
</evidence>
<evidence type="ECO:0000256" key="2">
    <source>
        <dbReference type="ARBA" id="ARBA00004651"/>
    </source>
</evidence>
<sequence length="903" mass="97104">MWRTLLLRQKITWMVVAVCALMLLLFEGVFLKTQQATLQGQAQRSLDGLAEMIAYGSAAPLTFDDADGGNQTLKALASVPEVVQATVRHADGRVFVTYTGSSGGAGDAGMTASAVVRQKGAEIGKVELRATLRYVDQALYHAMTVAGIAGLVLLLLVAYVARLSAHKLSAPLLKLAALANAVGQGGDYTLRAQDNGAADEAGQLARRFNHMLEQVQARDLELASHRDHLEQEVAHRTADLVRARDAAEAASRAKSEFLAMMSHEIRTPLNGVLGMTDLLANTELDDRQRRFVRIVRRSGEDLLAILNDILDFSKIEAGRFELDDCAFNLTLLMENVAERYAPVAHGKGLELSCAAPLRPVMLRGDAKRLGQVLTNLVSNAIKFTERGQVVLRAEVTDIPAADGGSAMADIHFTVTDTGIGIPAAKQSCLFEAFTQADSSTTRRFGGTGLGLAISQRLMGLMGSTITLRSEENQGSEFHFTVRLPRCDMGQGQDDTVLAPMRVLIVDDNHVNLEILAEQLHSWGCQVVQAHDVQGARAELAKSGAPFELVITDMMMPDEDGAGLVESMQQQPHLAAIPVIMLSSAGMQWHGASGGPAPQVLTKPVRQSELYNALCQALRASQGGSPGQRAAKGAARSRVVKLQGNVLLAEDNLANQEVALAMLRNLGVHVEVAGNGMDVISLLERQQFDLILMDCQMPVMDGFQATAAIRAAEGLERHIPIVALTANAVAGDRQRCIDSGMDEYLSKPFTQDQLGDMLQRWLQTVQVAPRDDAAATAAAPMAGSAALPAADGNIDADALHTIRQLRPGLLIRVLNAWLTESPGLYQEIVDAAAQADGGALFRAAHTLKNSSANVGARQLSQLCAELEQRGRHSQLDEVDAVLAELARHFDYALKELTAIRDREQ</sequence>
<dbReference type="PROSITE" id="PS50109">
    <property type="entry name" value="HIS_KIN"/>
    <property type="match status" value="1"/>
</dbReference>
<dbReference type="SUPFAM" id="SSF47226">
    <property type="entry name" value="Histidine-containing phosphotransfer domain, HPT domain"/>
    <property type="match status" value="1"/>
</dbReference>
<evidence type="ECO:0000256" key="9">
    <source>
        <dbReference type="ARBA" id="ARBA00022741"/>
    </source>
</evidence>
<dbReference type="CDD" id="cd17546">
    <property type="entry name" value="REC_hyHK_CKI1_RcsC-like"/>
    <property type="match status" value="1"/>
</dbReference>
<dbReference type="Pfam" id="PF01627">
    <property type="entry name" value="Hpt"/>
    <property type="match status" value="1"/>
</dbReference>
<dbReference type="SMART" id="SM00448">
    <property type="entry name" value="REC"/>
    <property type="match status" value="2"/>
</dbReference>
<evidence type="ECO:0000256" key="11">
    <source>
        <dbReference type="ARBA" id="ARBA00022840"/>
    </source>
</evidence>
<feature type="domain" description="Response regulatory" evidence="24">
    <location>
        <begin position="644"/>
        <end position="761"/>
    </location>
</feature>
<dbReference type="Gene3D" id="3.30.565.10">
    <property type="entry name" value="Histidine kinase-like ATPase, C-terminal domain"/>
    <property type="match status" value="1"/>
</dbReference>
<dbReference type="Pfam" id="PF02518">
    <property type="entry name" value="HATPase_c"/>
    <property type="match status" value="1"/>
</dbReference>
<evidence type="ECO:0000313" key="28">
    <source>
        <dbReference type="Proteomes" id="UP000484015"/>
    </source>
</evidence>
<evidence type="ECO:0000256" key="8">
    <source>
        <dbReference type="ARBA" id="ARBA00022729"/>
    </source>
</evidence>
<dbReference type="Pfam" id="PF00672">
    <property type="entry name" value="HAMP"/>
    <property type="match status" value="1"/>
</dbReference>
<evidence type="ECO:0000256" key="5">
    <source>
        <dbReference type="ARBA" id="ARBA00022553"/>
    </source>
</evidence>
<dbReference type="CDD" id="cd00088">
    <property type="entry name" value="HPT"/>
    <property type="match status" value="1"/>
</dbReference>
<dbReference type="InterPro" id="IPR003594">
    <property type="entry name" value="HATPase_dom"/>
</dbReference>
<comment type="function">
    <text evidence="16">Member of the two-component regulatory system BvgS/BvgA. Phosphorylates BvgA via a four-step phosphorelay in response to environmental signals.</text>
</comment>
<evidence type="ECO:0000256" key="15">
    <source>
        <dbReference type="ARBA" id="ARBA00023136"/>
    </source>
</evidence>
<comment type="catalytic activity">
    <reaction evidence="1">
        <text>ATP + protein L-histidine = ADP + protein N-phospho-L-histidine.</text>
        <dbReference type="EC" id="2.7.13.3"/>
    </reaction>
</comment>
<evidence type="ECO:0000313" key="27">
    <source>
        <dbReference type="EMBL" id="MTW03942.1"/>
    </source>
</evidence>
<evidence type="ECO:0000256" key="16">
    <source>
        <dbReference type="ARBA" id="ARBA00058004"/>
    </source>
</evidence>
<dbReference type="EMBL" id="WNLA01000012">
    <property type="protein sequence ID" value="MTW03942.1"/>
    <property type="molecule type" value="Genomic_DNA"/>
</dbReference>
<evidence type="ECO:0000256" key="14">
    <source>
        <dbReference type="ARBA" id="ARBA00023026"/>
    </source>
</evidence>
<dbReference type="PROSITE" id="PS50885">
    <property type="entry name" value="HAMP"/>
    <property type="match status" value="1"/>
</dbReference>
<dbReference type="SUPFAM" id="SSF47384">
    <property type="entry name" value="Homodimeric domain of signal transducing histidine kinase"/>
    <property type="match status" value="1"/>
</dbReference>
<dbReference type="SMART" id="SM00388">
    <property type="entry name" value="HisKA"/>
    <property type="match status" value="1"/>
</dbReference>
<dbReference type="Pfam" id="PF00072">
    <property type="entry name" value="Response_reg"/>
    <property type="match status" value="2"/>
</dbReference>
<dbReference type="SMART" id="SM00304">
    <property type="entry name" value="HAMP"/>
    <property type="match status" value="2"/>
</dbReference>
<dbReference type="SMART" id="SM00073">
    <property type="entry name" value="HPT"/>
    <property type="match status" value="1"/>
</dbReference>
<dbReference type="SUPFAM" id="SSF158472">
    <property type="entry name" value="HAMP domain-like"/>
    <property type="match status" value="1"/>
</dbReference>
<dbReference type="SMART" id="SM00387">
    <property type="entry name" value="HATPase_c"/>
    <property type="match status" value="1"/>
</dbReference>
<keyword evidence="5 21" id="KW-0597">Phosphoprotein</keyword>
<accession>A0A6L6Q4E3</accession>
<dbReference type="InterPro" id="IPR036641">
    <property type="entry name" value="HPT_dom_sf"/>
</dbReference>
<dbReference type="InterPro" id="IPR001789">
    <property type="entry name" value="Sig_transdc_resp-reg_receiver"/>
</dbReference>
<dbReference type="InterPro" id="IPR036097">
    <property type="entry name" value="HisK_dim/P_sf"/>
</dbReference>
<dbReference type="SUPFAM" id="SSF55874">
    <property type="entry name" value="ATPase domain of HSP90 chaperone/DNA topoisomerase II/histidine kinase"/>
    <property type="match status" value="1"/>
</dbReference>
<dbReference type="Gene3D" id="1.20.120.160">
    <property type="entry name" value="HPT domain"/>
    <property type="match status" value="1"/>
</dbReference>
<keyword evidence="11" id="KW-0067">ATP-binding</keyword>
<dbReference type="PANTHER" id="PTHR45339:SF1">
    <property type="entry name" value="HYBRID SIGNAL TRANSDUCTION HISTIDINE KINASE J"/>
    <property type="match status" value="1"/>
</dbReference>
<evidence type="ECO:0000259" key="23">
    <source>
        <dbReference type="PROSITE" id="PS50109"/>
    </source>
</evidence>
<dbReference type="PROSITE" id="PS50894">
    <property type="entry name" value="HPT"/>
    <property type="match status" value="1"/>
</dbReference>
<keyword evidence="8" id="KW-0732">Signal</keyword>
<keyword evidence="10" id="KW-0418">Kinase</keyword>
<feature type="modified residue" description="4-aspartylphosphate" evidence="21">
    <location>
        <position position="693"/>
    </location>
</feature>
<feature type="domain" description="HPt" evidence="26">
    <location>
        <begin position="805"/>
        <end position="898"/>
    </location>
</feature>
<evidence type="ECO:0000256" key="21">
    <source>
        <dbReference type="PROSITE-ProRule" id="PRU00169"/>
    </source>
</evidence>
<dbReference type="Gene3D" id="1.10.287.130">
    <property type="match status" value="1"/>
</dbReference>
<dbReference type="GO" id="GO:0000155">
    <property type="term" value="F:phosphorelay sensor kinase activity"/>
    <property type="evidence" value="ECO:0007669"/>
    <property type="project" value="InterPro"/>
</dbReference>
<dbReference type="InterPro" id="IPR003661">
    <property type="entry name" value="HisK_dim/P_dom"/>
</dbReference>
<evidence type="ECO:0000256" key="3">
    <source>
        <dbReference type="ARBA" id="ARBA00012438"/>
    </source>
</evidence>
<comment type="subunit">
    <text evidence="17">At low DSF concentrations, interacts with RpfF.</text>
</comment>
<dbReference type="CDD" id="cd00082">
    <property type="entry name" value="HisKA"/>
    <property type="match status" value="1"/>
</dbReference>
<dbReference type="SUPFAM" id="SSF52172">
    <property type="entry name" value="CheY-like"/>
    <property type="match status" value="2"/>
</dbReference>
<evidence type="ECO:0000256" key="10">
    <source>
        <dbReference type="ARBA" id="ARBA00022777"/>
    </source>
</evidence>
<keyword evidence="4" id="KW-1003">Cell membrane</keyword>
<feature type="transmembrane region" description="Helical" evidence="22">
    <location>
        <begin position="138"/>
        <end position="161"/>
    </location>
</feature>
<dbReference type="InterPro" id="IPR033417">
    <property type="entry name" value="CHASE8"/>
</dbReference>
<dbReference type="InterPro" id="IPR004358">
    <property type="entry name" value="Sig_transdc_His_kin-like_C"/>
</dbReference>
<dbReference type="InterPro" id="IPR008207">
    <property type="entry name" value="Sig_transdc_His_kin_Hpt_dom"/>
</dbReference>
<evidence type="ECO:0000256" key="18">
    <source>
        <dbReference type="ARBA" id="ARBA00068150"/>
    </source>
</evidence>
<dbReference type="GO" id="GO:0005886">
    <property type="term" value="C:plasma membrane"/>
    <property type="evidence" value="ECO:0007669"/>
    <property type="project" value="UniProtKB-SubCell"/>
</dbReference>
<keyword evidence="9" id="KW-0547">Nucleotide-binding</keyword>
<feature type="domain" description="HAMP" evidence="25">
    <location>
        <begin position="166"/>
        <end position="220"/>
    </location>
</feature>
<keyword evidence="6" id="KW-0808">Transferase</keyword>
<dbReference type="InterPro" id="IPR005467">
    <property type="entry name" value="His_kinase_dom"/>
</dbReference>
<dbReference type="PROSITE" id="PS50110">
    <property type="entry name" value="RESPONSE_REGULATORY"/>
    <property type="match status" value="2"/>
</dbReference>
<evidence type="ECO:0000256" key="1">
    <source>
        <dbReference type="ARBA" id="ARBA00000085"/>
    </source>
</evidence>
<dbReference type="GO" id="GO:0005524">
    <property type="term" value="F:ATP binding"/>
    <property type="evidence" value="ECO:0007669"/>
    <property type="project" value="UniProtKB-KW"/>
</dbReference>
<evidence type="ECO:0000256" key="17">
    <source>
        <dbReference type="ARBA" id="ARBA00064003"/>
    </source>
</evidence>
<name>A0A6L6Q4E3_9BURK</name>
<dbReference type="EC" id="2.7.13.3" evidence="3"/>
<dbReference type="OrthoDB" id="5290456at2"/>
<dbReference type="CDD" id="cd00156">
    <property type="entry name" value="REC"/>
    <property type="match status" value="1"/>
</dbReference>
<dbReference type="FunFam" id="3.30.565.10:FF:000010">
    <property type="entry name" value="Sensor histidine kinase RcsC"/>
    <property type="match status" value="1"/>
</dbReference>
<reference evidence="27 28" key="1">
    <citation type="submission" date="2019-11" db="EMBL/GenBank/DDBJ databases">
        <title>Type strains purchased from KCTC, JCM and DSMZ.</title>
        <authorList>
            <person name="Lu H."/>
        </authorList>
    </citation>
    <scope>NUCLEOTIDE SEQUENCE [LARGE SCALE GENOMIC DNA]</scope>
    <source>
        <strain evidence="27 28">KCTC 42409</strain>
    </source>
</reference>
<keyword evidence="12 22" id="KW-1133">Transmembrane helix</keyword>